<dbReference type="AlphaFoldDB" id="A0AA39G6J6"/>
<keyword evidence="3" id="KW-1015">Disulfide bond</keyword>
<feature type="signal peptide" evidence="4">
    <location>
        <begin position="1"/>
        <end position="19"/>
    </location>
</feature>
<name>A0AA39G6J6_MICHY</name>
<dbReference type="Proteomes" id="UP001168972">
    <property type="component" value="Unassembled WGS sequence"/>
</dbReference>
<dbReference type="CDD" id="cd21806">
    <property type="entry name" value="DEFL_defensin-like"/>
    <property type="match status" value="1"/>
</dbReference>
<dbReference type="InterPro" id="IPR036574">
    <property type="entry name" value="Scorpion_toxin-like_sf"/>
</dbReference>
<protein>
    <recommendedName>
        <fullName evidence="5">Invertebrate defensins family profile domain-containing protein</fullName>
    </recommendedName>
</protein>
<evidence type="ECO:0000256" key="1">
    <source>
        <dbReference type="ARBA" id="ARBA00004613"/>
    </source>
</evidence>
<reference evidence="6" key="2">
    <citation type="submission" date="2023-03" db="EMBL/GenBank/DDBJ databases">
        <authorList>
            <person name="Inwood S.N."/>
            <person name="Skelly J.G."/>
            <person name="Guhlin J."/>
            <person name="Harrop T.W.R."/>
            <person name="Goldson S.G."/>
            <person name="Dearden P.K."/>
        </authorList>
    </citation>
    <scope>NUCLEOTIDE SEQUENCE</scope>
    <source>
        <strain evidence="6">Lincoln</strain>
        <tissue evidence="6">Whole body</tissue>
    </source>
</reference>
<keyword evidence="4" id="KW-0732">Signal</keyword>
<accession>A0AA39G6J6</accession>
<dbReference type="InterPro" id="IPR001542">
    <property type="entry name" value="Defensin_invertebrate/fungal"/>
</dbReference>
<dbReference type="PANTHER" id="PTHR13645">
    <property type="entry name" value="DEFENSIN"/>
    <property type="match status" value="1"/>
</dbReference>
<reference evidence="6" key="1">
    <citation type="journal article" date="2023" name="bioRxiv">
        <title>Scaffold-level genome assemblies of two parasitoid biocontrol wasps reveal the parthenogenesis mechanism and an associated novel virus.</title>
        <authorList>
            <person name="Inwood S."/>
            <person name="Skelly J."/>
            <person name="Guhlin J."/>
            <person name="Harrop T."/>
            <person name="Goldson S."/>
            <person name="Dearden P."/>
        </authorList>
    </citation>
    <scope>NUCLEOTIDE SEQUENCE</scope>
    <source>
        <strain evidence="6">Lincoln</strain>
        <tissue evidence="6">Whole body</tissue>
    </source>
</reference>
<dbReference type="PANTHER" id="PTHR13645:SF0">
    <property type="entry name" value="DEFENSIN"/>
    <property type="match status" value="1"/>
</dbReference>
<evidence type="ECO:0000256" key="2">
    <source>
        <dbReference type="ARBA" id="ARBA00022525"/>
    </source>
</evidence>
<evidence type="ECO:0000259" key="5">
    <source>
        <dbReference type="PROSITE" id="PS51378"/>
    </source>
</evidence>
<dbReference type="Pfam" id="PF01097">
    <property type="entry name" value="Defensin_2"/>
    <property type="match status" value="1"/>
</dbReference>
<keyword evidence="7" id="KW-1185">Reference proteome</keyword>
<evidence type="ECO:0000256" key="4">
    <source>
        <dbReference type="SAM" id="SignalP"/>
    </source>
</evidence>
<dbReference type="Gene3D" id="3.30.30.10">
    <property type="entry name" value="Knottin, scorpion toxin-like"/>
    <property type="match status" value="1"/>
</dbReference>
<dbReference type="PROSITE" id="PS51378">
    <property type="entry name" value="INVERT_DEFENSINS"/>
    <property type="match status" value="1"/>
</dbReference>
<evidence type="ECO:0000313" key="6">
    <source>
        <dbReference type="EMBL" id="KAK0182308.1"/>
    </source>
</evidence>
<dbReference type="GO" id="GO:0005615">
    <property type="term" value="C:extracellular space"/>
    <property type="evidence" value="ECO:0007669"/>
    <property type="project" value="TreeGrafter"/>
</dbReference>
<feature type="chain" id="PRO_5041353562" description="Invertebrate defensins family profile domain-containing protein" evidence="4">
    <location>
        <begin position="20"/>
        <end position="100"/>
    </location>
</feature>
<proteinExistence type="predicted"/>
<feature type="domain" description="Invertebrate defensins family profile" evidence="5">
    <location>
        <begin position="49"/>
        <end position="92"/>
    </location>
</feature>
<gene>
    <name evidence="6" type="ORF">PV327_000460</name>
</gene>
<organism evidence="6 7">
    <name type="scientific">Microctonus hyperodae</name>
    <name type="common">Parasitoid wasp</name>
    <dbReference type="NCBI Taxonomy" id="165561"/>
    <lineage>
        <taxon>Eukaryota</taxon>
        <taxon>Metazoa</taxon>
        <taxon>Ecdysozoa</taxon>
        <taxon>Arthropoda</taxon>
        <taxon>Hexapoda</taxon>
        <taxon>Insecta</taxon>
        <taxon>Pterygota</taxon>
        <taxon>Neoptera</taxon>
        <taxon>Endopterygota</taxon>
        <taxon>Hymenoptera</taxon>
        <taxon>Apocrita</taxon>
        <taxon>Ichneumonoidea</taxon>
        <taxon>Braconidae</taxon>
        <taxon>Euphorinae</taxon>
        <taxon>Microctonus</taxon>
    </lineage>
</organism>
<sequence>MKSFVCIFAIFAVIICASALPIESEKNELENIDSGSMINSQATVTRNKRFTCDVFSFESGVVTPNDSVCAAKCIGMNRRGGHCENHECVCRQDKIIESLP</sequence>
<dbReference type="GO" id="GO:0042742">
    <property type="term" value="P:defense response to bacterium"/>
    <property type="evidence" value="ECO:0007669"/>
    <property type="project" value="TreeGrafter"/>
</dbReference>
<keyword evidence="2" id="KW-0964">Secreted</keyword>
<evidence type="ECO:0000256" key="3">
    <source>
        <dbReference type="ARBA" id="ARBA00023157"/>
    </source>
</evidence>
<evidence type="ECO:0000313" key="7">
    <source>
        <dbReference type="Proteomes" id="UP001168972"/>
    </source>
</evidence>
<dbReference type="SUPFAM" id="SSF57095">
    <property type="entry name" value="Scorpion toxin-like"/>
    <property type="match status" value="1"/>
</dbReference>
<dbReference type="EMBL" id="JAQQBR010000001">
    <property type="protein sequence ID" value="KAK0182308.1"/>
    <property type="molecule type" value="Genomic_DNA"/>
</dbReference>
<comment type="caution">
    <text evidence="6">The sequence shown here is derived from an EMBL/GenBank/DDBJ whole genome shotgun (WGS) entry which is preliminary data.</text>
</comment>
<comment type="subcellular location">
    <subcellularLocation>
        <location evidence="1">Secreted</location>
    </subcellularLocation>
</comment>
<dbReference type="GO" id="GO:0006959">
    <property type="term" value="P:humoral immune response"/>
    <property type="evidence" value="ECO:0007669"/>
    <property type="project" value="TreeGrafter"/>
</dbReference>